<name>A0A521BIH7_9RHOB</name>
<dbReference type="AlphaFoldDB" id="A0A521BIH7"/>
<organism evidence="2 3">
    <name type="scientific">Paracoccus laeviglucosivorans</name>
    <dbReference type="NCBI Taxonomy" id="1197861"/>
    <lineage>
        <taxon>Bacteria</taxon>
        <taxon>Pseudomonadati</taxon>
        <taxon>Pseudomonadota</taxon>
        <taxon>Alphaproteobacteria</taxon>
        <taxon>Rhodobacterales</taxon>
        <taxon>Paracoccaceae</taxon>
        <taxon>Paracoccus</taxon>
    </lineage>
</organism>
<feature type="transmembrane region" description="Helical" evidence="1">
    <location>
        <begin position="35"/>
        <end position="54"/>
    </location>
</feature>
<feature type="transmembrane region" description="Helical" evidence="1">
    <location>
        <begin position="107"/>
        <end position="136"/>
    </location>
</feature>
<accession>A0A521BIH7</accession>
<gene>
    <name evidence="2" type="ORF">SAMN06265221_102304</name>
</gene>
<dbReference type="InterPro" id="IPR043130">
    <property type="entry name" value="CDP-OH_PTrfase_TM_dom"/>
</dbReference>
<evidence type="ECO:0000256" key="1">
    <source>
        <dbReference type="SAM" id="Phobius"/>
    </source>
</evidence>
<sequence length="212" mass="22533">MAEPANRRPLASRDTAWAARITRWLAQTSITPNQISMIGIAAAALAGGCFWLAGGASGRPLWLILGAAFVQLRLLCNLFDGMVAIEAGRASPDGGFWNEFPDRAADMLILMGVALGLHDPALGWAAVSFAFLTAYVRQLGVSCGAPADFAGPMAKQHRMALVTGAAILSIFEPLWGWRGELLHAALWIIAIGAALTALRRAVRLVGTLRAMR</sequence>
<evidence type="ECO:0000313" key="2">
    <source>
        <dbReference type="EMBL" id="SMO46701.1"/>
    </source>
</evidence>
<keyword evidence="3" id="KW-1185">Reference proteome</keyword>
<dbReference type="EMBL" id="FXTK01000002">
    <property type="protein sequence ID" value="SMO46701.1"/>
    <property type="molecule type" value="Genomic_DNA"/>
</dbReference>
<dbReference type="Gene3D" id="1.20.120.1760">
    <property type="match status" value="1"/>
</dbReference>
<feature type="transmembrane region" description="Helical" evidence="1">
    <location>
        <begin position="181"/>
        <end position="202"/>
    </location>
</feature>
<feature type="transmembrane region" description="Helical" evidence="1">
    <location>
        <begin position="157"/>
        <end position="175"/>
    </location>
</feature>
<dbReference type="Proteomes" id="UP000319014">
    <property type="component" value="Unassembled WGS sequence"/>
</dbReference>
<dbReference type="OrthoDB" id="1034332at2"/>
<keyword evidence="1" id="KW-0812">Transmembrane</keyword>
<dbReference type="RefSeq" id="WP_142661836.1">
    <property type="nucleotide sequence ID" value="NZ_FXTK01000002.1"/>
</dbReference>
<reference evidence="2 3" key="1">
    <citation type="submission" date="2017-05" db="EMBL/GenBank/DDBJ databases">
        <authorList>
            <person name="Varghese N."/>
            <person name="Submissions S."/>
        </authorList>
    </citation>
    <scope>NUCLEOTIDE SEQUENCE [LARGE SCALE GENOMIC DNA]</scope>
    <source>
        <strain evidence="2 3">DSM 100094</strain>
    </source>
</reference>
<evidence type="ECO:0000313" key="3">
    <source>
        <dbReference type="Proteomes" id="UP000319014"/>
    </source>
</evidence>
<keyword evidence="1" id="KW-1133">Transmembrane helix</keyword>
<protein>
    <submittedName>
        <fullName evidence="2">Phosphatidylglycerophosphate synthase</fullName>
    </submittedName>
</protein>
<proteinExistence type="predicted"/>
<keyword evidence="1" id="KW-0472">Membrane</keyword>